<reference evidence="1 2" key="1">
    <citation type="journal article" date="2022" name="Int. J. Syst. Evol. Microbiol.">
        <title>Pseudomonas fitomaticsae sp. nov., isolated at Marimurtra Botanical Garden in Blanes, Catalonia, Spain.</title>
        <authorList>
            <person name="Atanasov K.E."/>
            <person name="Galbis D.M."/>
            <person name="Cornado D."/>
            <person name="Serpico A."/>
            <person name="Sanchez G."/>
            <person name="Bosch M."/>
            <person name="Ferrer A."/>
            <person name="Altabella T."/>
        </authorList>
    </citation>
    <scope>NUCLEOTIDE SEQUENCE [LARGE SCALE GENOMIC DNA]</scope>
    <source>
        <strain evidence="1 2">FIT81</strain>
    </source>
</reference>
<keyword evidence="2" id="KW-1185">Reference proteome</keyword>
<proteinExistence type="predicted"/>
<accession>A0ABY3PV45</accession>
<name>A0ABY3PV45_9PSED</name>
<dbReference type="RefSeq" id="WP_230731074.1">
    <property type="nucleotide sequence ID" value="NZ_CP075567.1"/>
</dbReference>
<evidence type="ECO:0000313" key="1">
    <source>
        <dbReference type="EMBL" id="UFP97528.1"/>
    </source>
</evidence>
<sequence>MTIDMKLNAVQQAAENSRVALRQKRLSAGGVQADSPKPVIVGVPDGDTVPVTLLKSTAAQTGTTTAARQPDLPVTLRVSGWEFPNDRDMVVIEGYAFKYGVDDPDKPEEWAWEVFHTEPAPPVANRPREWNVTIPAGKLTDLPAPGSDSPTHWKIQSSGSLDGNPQYSEIADYYVDIYAPFHNKGDVRLAPPTRIDFPLPPTAKIDSAYLGTIATTGMEFTLPVTDAKWDYKPTDKAFIYLSPNLRPSRQLQPTLIVDPVPADGKVSIPASDIGKLQNGTCWLIMAYEDKPGNRSLDMLANSRIVEFVPLPEPAAPVVDAASQAGDITIDIKDAEDAEPDGIIVRVARPLNTQDTDQATVFVAGYETLELVPPVDAFGTNNELVFRMRYADLKVIYATETGGDPDAREIPLIFKWSWIRGVQTKDSPPATPDLDLSYPGENPEEPSLINRNFAKVQLRGVDNQLNILGPDDLVTNPKVLIPMPTGSAALPPNVVCTWYYNGKPIAEFSPDGLTQYEGELPASEVVSGGAGDKLTYWQCSYIGGINLQRSLDETVIVTTVKKEVPDPAIDRLYITTTINCPTVGFVRGNKPEFPSLTFKTAADPVLAGLKSITAHWVGTNNADGTGPIAGTDQDVVIPVTGNEATTGIVGSIAEYLTKIVPIQTRPDPFPAPPPPVTYASLKYSVEWTDGTKTTSNATVKMVSLVNGNREFCHEVR</sequence>
<gene>
    <name evidence="1" type="ORF">KJY40_15760</name>
</gene>
<evidence type="ECO:0008006" key="3">
    <source>
        <dbReference type="Google" id="ProtNLM"/>
    </source>
</evidence>
<evidence type="ECO:0000313" key="2">
    <source>
        <dbReference type="Proteomes" id="UP001162907"/>
    </source>
</evidence>
<dbReference type="Proteomes" id="UP001162907">
    <property type="component" value="Chromosome"/>
</dbReference>
<protein>
    <recommendedName>
        <fullName evidence="3">Ig-like domain-containing protein</fullName>
    </recommendedName>
</protein>
<dbReference type="EMBL" id="CP075567">
    <property type="protein sequence ID" value="UFP97528.1"/>
    <property type="molecule type" value="Genomic_DNA"/>
</dbReference>
<organism evidence="1 2">
    <name type="scientific">Pseudomonas fitomaticsae</name>
    <dbReference type="NCBI Taxonomy" id="2837969"/>
    <lineage>
        <taxon>Bacteria</taxon>
        <taxon>Pseudomonadati</taxon>
        <taxon>Pseudomonadota</taxon>
        <taxon>Gammaproteobacteria</taxon>
        <taxon>Pseudomonadales</taxon>
        <taxon>Pseudomonadaceae</taxon>
        <taxon>Pseudomonas</taxon>
    </lineage>
</organism>